<dbReference type="GO" id="GO:0003677">
    <property type="term" value="F:DNA binding"/>
    <property type="evidence" value="ECO:0007669"/>
    <property type="project" value="InterPro"/>
</dbReference>
<evidence type="ECO:0000313" key="5">
    <source>
        <dbReference type="Proteomes" id="UP000050437"/>
    </source>
</evidence>
<dbReference type="AlphaFoldDB" id="A0A0P7DLL3"/>
<gene>
    <name evidence="4" type="ORF">HB13667_01205</name>
</gene>
<name>A0A0P7DLL3_PSEPU</name>
<dbReference type="EMBL" id="LKKS01000011">
    <property type="protein sequence ID" value="KPM68650.1"/>
    <property type="molecule type" value="Genomic_DNA"/>
</dbReference>
<proteinExistence type="predicted"/>
<dbReference type="Pfam" id="PF02371">
    <property type="entry name" value="Transposase_20"/>
    <property type="match status" value="1"/>
</dbReference>
<dbReference type="Proteomes" id="UP000050437">
    <property type="component" value="Unassembled WGS sequence"/>
</dbReference>
<dbReference type="Pfam" id="PF01548">
    <property type="entry name" value="DEDD_Tnp_IS110"/>
    <property type="match status" value="1"/>
</dbReference>
<dbReference type="InterPro" id="IPR047650">
    <property type="entry name" value="Transpos_IS110"/>
</dbReference>
<dbReference type="InterPro" id="IPR002525">
    <property type="entry name" value="Transp_IS110-like_N"/>
</dbReference>
<feature type="coiled-coil region" evidence="1">
    <location>
        <begin position="187"/>
        <end position="214"/>
    </location>
</feature>
<dbReference type="PANTHER" id="PTHR33055:SF3">
    <property type="entry name" value="PUTATIVE TRANSPOSASE FOR IS117-RELATED"/>
    <property type="match status" value="1"/>
</dbReference>
<sequence length="347" mass="38518">MPVHCVDLAKEKFQVHSFSHSGECLKRCTLTRAQFARRFSDPQLPRGLIVMEACASASYWCRRFEALGHRTRQLPAQFVARHRLGSKNDGNDADAIHATHCDLRVRTVPTKSLAQQDLAALHSARQLLVKQRLQLSNQVRGLLAERGCVAGKGERGFHELLSRAAARDEADVTEPLLAVIGLQLAVLRLVEAQLRTLDRQVEQLARQLPQAQLLTSIFGVGPLIATAFVAEHGAGVARYADARQFAASLGLTPREHSSGNTRRLGGITKWGDAYRRRLLIQGASSVVLHCQRHQDPLSDLAHRLLERHKPRNVVTTAVANRLARIIYAVLKHGEAYRRSPPELARTT</sequence>
<dbReference type="GO" id="GO:0004803">
    <property type="term" value="F:transposase activity"/>
    <property type="evidence" value="ECO:0007669"/>
    <property type="project" value="InterPro"/>
</dbReference>
<evidence type="ECO:0008006" key="6">
    <source>
        <dbReference type="Google" id="ProtNLM"/>
    </source>
</evidence>
<evidence type="ECO:0000259" key="2">
    <source>
        <dbReference type="Pfam" id="PF01548"/>
    </source>
</evidence>
<reference evidence="4 5" key="1">
    <citation type="submission" date="2015-10" db="EMBL/GenBank/DDBJ databases">
        <title>Pseudomonas putida clinical strains.</title>
        <authorList>
            <person name="Molina L."/>
            <person name="Udaondo Z."/>
        </authorList>
    </citation>
    <scope>NUCLEOTIDE SEQUENCE [LARGE SCALE GENOMIC DNA]</scope>
    <source>
        <strain evidence="4 5">HB13667</strain>
    </source>
</reference>
<evidence type="ECO:0000313" key="4">
    <source>
        <dbReference type="EMBL" id="KPM68650.1"/>
    </source>
</evidence>
<evidence type="ECO:0000256" key="1">
    <source>
        <dbReference type="SAM" id="Coils"/>
    </source>
</evidence>
<accession>A0A0P7DLL3</accession>
<comment type="caution">
    <text evidence="4">The sequence shown here is derived from an EMBL/GenBank/DDBJ whole genome shotgun (WGS) entry which is preliminary data.</text>
</comment>
<dbReference type="PANTHER" id="PTHR33055">
    <property type="entry name" value="TRANSPOSASE FOR INSERTION SEQUENCE ELEMENT IS1111A"/>
    <property type="match status" value="1"/>
</dbReference>
<evidence type="ECO:0000259" key="3">
    <source>
        <dbReference type="Pfam" id="PF02371"/>
    </source>
</evidence>
<keyword evidence="1" id="KW-0175">Coiled coil</keyword>
<protein>
    <recommendedName>
        <fullName evidence="6">IS110 family transposase</fullName>
    </recommendedName>
</protein>
<dbReference type="GO" id="GO:0006313">
    <property type="term" value="P:DNA transposition"/>
    <property type="evidence" value="ECO:0007669"/>
    <property type="project" value="InterPro"/>
</dbReference>
<dbReference type="InterPro" id="IPR003346">
    <property type="entry name" value="Transposase_20"/>
</dbReference>
<dbReference type="NCBIfam" id="NF033542">
    <property type="entry name" value="transpos_IS110"/>
    <property type="match status" value="1"/>
</dbReference>
<feature type="domain" description="Transposase IS110-like N-terminal" evidence="2">
    <location>
        <begin position="6"/>
        <end position="144"/>
    </location>
</feature>
<organism evidence="4 5">
    <name type="scientific">Pseudomonas putida</name>
    <name type="common">Arthrobacter siderocapsulatus</name>
    <dbReference type="NCBI Taxonomy" id="303"/>
    <lineage>
        <taxon>Bacteria</taxon>
        <taxon>Pseudomonadati</taxon>
        <taxon>Pseudomonadota</taxon>
        <taxon>Gammaproteobacteria</taxon>
        <taxon>Pseudomonadales</taxon>
        <taxon>Pseudomonadaceae</taxon>
        <taxon>Pseudomonas</taxon>
    </lineage>
</organism>
<feature type="domain" description="Transposase IS116/IS110/IS902 C-terminal" evidence="3">
    <location>
        <begin position="211"/>
        <end position="292"/>
    </location>
</feature>